<dbReference type="SMART" id="SM00388">
    <property type="entry name" value="HisKA"/>
    <property type="match status" value="1"/>
</dbReference>
<keyword evidence="5 9" id="KW-0418">Kinase</keyword>
<gene>
    <name evidence="9" type="ORF">FIV34_16970</name>
</gene>
<dbReference type="SUPFAM" id="SSF47384">
    <property type="entry name" value="Homodimeric domain of signal transducing histidine kinase"/>
    <property type="match status" value="1"/>
</dbReference>
<evidence type="ECO:0000256" key="3">
    <source>
        <dbReference type="ARBA" id="ARBA00022553"/>
    </source>
</evidence>
<dbReference type="InterPro" id="IPR004358">
    <property type="entry name" value="Sig_transdc_His_kin-like_C"/>
</dbReference>
<evidence type="ECO:0000256" key="7">
    <source>
        <dbReference type="SAM" id="Phobius"/>
    </source>
</evidence>
<dbReference type="Gene3D" id="3.30.565.10">
    <property type="entry name" value="Histidine kinase-like ATPase, C-terminal domain"/>
    <property type="match status" value="1"/>
</dbReference>
<evidence type="ECO:0000256" key="4">
    <source>
        <dbReference type="ARBA" id="ARBA00022679"/>
    </source>
</evidence>
<dbReference type="KEGG" id="lpy:FIV34_16970"/>
<dbReference type="InterPro" id="IPR036097">
    <property type="entry name" value="HisK_dim/P_sf"/>
</dbReference>
<dbReference type="Pfam" id="PF02518">
    <property type="entry name" value="HATPase_c"/>
    <property type="match status" value="1"/>
</dbReference>
<name>A0A4Y5Z5N4_9GAMM</name>
<keyword evidence="7" id="KW-0812">Transmembrane</keyword>
<dbReference type="Gene3D" id="1.10.287.130">
    <property type="match status" value="1"/>
</dbReference>
<feature type="transmembrane region" description="Helical" evidence="7">
    <location>
        <begin position="146"/>
        <end position="165"/>
    </location>
</feature>
<dbReference type="Proteomes" id="UP000316093">
    <property type="component" value="Chromosome"/>
</dbReference>
<protein>
    <recommendedName>
        <fullName evidence="2">histidine kinase</fullName>
        <ecNumber evidence="2">2.7.13.3</ecNumber>
    </recommendedName>
</protein>
<accession>A0A4Y5Z5N4</accession>
<keyword evidence="3" id="KW-0597">Phosphoprotein</keyword>
<dbReference type="InterPro" id="IPR005467">
    <property type="entry name" value="His_kinase_dom"/>
</dbReference>
<evidence type="ECO:0000256" key="5">
    <source>
        <dbReference type="ARBA" id="ARBA00022777"/>
    </source>
</evidence>
<evidence type="ECO:0000256" key="2">
    <source>
        <dbReference type="ARBA" id="ARBA00012438"/>
    </source>
</evidence>
<dbReference type="CDD" id="cd00082">
    <property type="entry name" value="HisKA"/>
    <property type="match status" value="1"/>
</dbReference>
<keyword evidence="7" id="KW-1133">Transmembrane helix</keyword>
<dbReference type="OrthoDB" id="9770795at2"/>
<evidence type="ECO:0000313" key="10">
    <source>
        <dbReference type="Proteomes" id="UP000316093"/>
    </source>
</evidence>
<dbReference type="RefSeq" id="WP_139984705.1">
    <property type="nucleotide sequence ID" value="NZ_CP041046.1"/>
</dbReference>
<dbReference type="EC" id="2.7.13.3" evidence="2"/>
<feature type="transmembrane region" description="Helical" evidence="7">
    <location>
        <begin position="30"/>
        <end position="49"/>
    </location>
</feature>
<dbReference type="PRINTS" id="PR00344">
    <property type="entry name" value="BCTRLSENSOR"/>
</dbReference>
<dbReference type="AlphaFoldDB" id="A0A4Y5Z5N4"/>
<keyword evidence="6" id="KW-0902">Two-component regulatory system</keyword>
<dbReference type="InterPro" id="IPR003594">
    <property type="entry name" value="HATPase_dom"/>
</dbReference>
<dbReference type="PANTHER" id="PTHR43711:SF1">
    <property type="entry name" value="HISTIDINE KINASE 1"/>
    <property type="match status" value="1"/>
</dbReference>
<comment type="catalytic activity">
    <reaction evidence="1">
        <text>ATP + protein L-histidine = ADP + protein N-phospho-L-histidine.</text>
        <dbReference type="EC" id="2.7.13.3"/>
    </reaction>
</comment>
<dbReference type="PANTHER" id="PTHR43711">
    <property type="entry name" value="TWO-COMPONENT HISTIDINE KINASE"/>
    <property type="match status" value="1"/>
</dbReference>
<keyword evidence="10" id="KW-1185">Reference proteome</keyword>
<keyword evidence="7" id="KW-0472">Membrane</keyword>
<dbReference type="InterPro" id="IPR036890">
    <property type="entry name" value="HATPase_C_sf"/>
</dbReference>
<dbReference type="InterPro" id="IPR050736">
    <property type="entry name" value="Sensor_HK_Regulatory"/>
</dbReference>
<dbReference type="EMBL" id="CP041046">
    <property type="protein sequence ID" value="QDE40780.1"/>
    <property type="molecule type" value="Genomic_DNA"/>
</dbReference>
<dbReference type="GO" id="GO:0000155">
    <property type="term" value="F:phosphorelay sensor kinase activity"/>
    <property type="evidence" value="ECO:0007669"/>
    <property type="project" value="InterPro"/>
</dbReference>
<dbReference type="InterPro" id="IPR003661">
    <property type="entry name" value="HisK_dim/P_dom"/>
</dbReference>
<dbReference type="SMART" id="SM00387">
    <property type="entry name" value="HATPase_c"/>
    <property type="match status" value="1"/>
</dbReference>
<feature type="domain" description="Histidine kinase" evidence="8">
    <location>
        <begin position="245"/>
        <end position="452"/>
    </location>
</feature>
<dbReference type="PROSITE" id="PS50109">
    <property type="entry name" value="HIS_KIN"/>
    <property type="match status" value="1"/>
</dbReference>
<evidence type="ECO:0000313" key="9">
    <source>
        <dbReference type="EMBL" id="QDE40780.1"/>
    </source>
</evidence>
<proteinExistence type="predicted"/>
<evidence type="ECO:0000256" key="6">
    <source>
        <dbReference type="ARBA" id="ARBA00023012"/>
    </source>
</evidence>
<evidence type="ECO:0000256" key="1">
    <source>
        <dbReference type="ARBA" id="ARBA00000085"/>
    </source>
</evidence>
<dbReference type="SUPFAM" id="SSF55874">
    <property type="entry name" value="ATPase domain of HSP90 chaperone/DNA topoisomerase II/histidine kinase"/>
    <property type="match status" value="1"/>
</dbReference>
<sequence length="469" mass="50832">MRLAQGLSMIASYSTQGRSPASERQVRKGLLPMVAVALALAGTLGVMHLRGITEEARGVARIQAVRLSGSIAANAGDDAIRDALSRTLSRSSPTDRVILHRNEGTDLVVDSGRPTPAGHLIHVRVATPLGELETISDTSALRERRVAAALMTLLLGAGILAVYLASKRLMARELIDAVDTVKTRIDTELRARTDRGLGDTESLELAVGRLLGELRDLRGRHDAALADAFRQRMQEMARQTRFIEQLGDHFRQPLQALSLFVGGMQPGDDLRQRAVQGQMRTNVTRLNELLDGLLDLARFDAGAIEPVSNELIAADLFVRERDAIANDADRLSVTIHWRGGRLPVRSDPGLLSELIHRLVANAVISTPHGRVLVAMRRRGSAVRLEVRDNGMGLEPRQQERLFDDFTRLPGHPGYGLGLAVARRIADLLGGSIGVRSSPGRGTLFWVQLEGAAVSPAPRVASLLSHPTAI</sequence>
<evidence type="ECO:0000259" key="8">
    <source>
        <dbReference type="PROSITE" id="PS50109"/>
    </source>
</evidence>
<keyword evidence="4" id="KW-0808">Transferase</keyword>
<reference evidence="9 10" key="1">
    <citation type="submission" date="2019-06" db="EMBL/GenBank/DDBJ databases">
        <title>A complete genome sequence for Luteibacter pinisoli MAH-14.</title>
        <authorList>
            <person name="Baltrus D.A."/>
        </authorList>
    </citation>
    <scope>NUCLEOTIDE SEQUENCE [LARGE SCALE GENOMIC DNA]</scope>
    <source>
        <strain evidence="9 10">MAH-14</strain>
    </source>
</reference>
<organism evidence="9 10">
    <name type="scientific">Luteibacter pinisoli</name>
    <dbReference type="NCBI Taxonomy" id="2589080"/>
    <lineage>
        <taxon>Bacteria</taxon>
        <taxon>Pseudomonadati</taxon>
        <taxon>Pseudomonadota</taxon>
        <taxon>Gammaproteobacteria</taxon>
        <taxon>Lysobacterales</taxon>
        <taxon>Rhodanobacteraceae</taxon>
        <taxon>Luteibacter</taxon>
    </lineage>
</organism>
<dbReference type="Pfam" id="PF00512">
    <property type="entry name" value="HisKA"/>
    <property type="match status" value="1"/>
</dbReference>